<protein>
    <submittedName>
        <fullName evidence="8">NADH-quinone oxidoreductase subunit B family protein</fullName>
    </submittedName>
</protein>
<dbReference type="PANTHER" id="PTHR42989">
    <property type="entry name" value="HYDROGENASE-4 COMPONENT I"/>
    <property type="match status" value="1"/>
</dbReference>
<dbReference type="PANTHER" id="PTHR42989:SF1">
    <property type="entry name" value="FORMATE HYDROGENLYASE SUBUNIT 7-RELATED"/>
    <property type="match status" value="1"/>
</dbReference>
<dbReference type="InterPro" id="IPR052375">
    <property type="entry name" value="Complex_I_20kDa-like"/>
</dbReference>
<dbReference type="Proteomes" id="UP001197609">
    <property type="component" value="Unassembled WGS sequence"/>
</dbReference>
<evidence type="ECO:0000256" key="5">
    <source>
        <dbReference type="ARBA" id="ARBA00023004"/>
    </source>
</evidence>
<comment type="caution">
    <text evidence="8">The sequence shown here is derived from an EMBL/GenBank/DDBJ whole genome shotgun (WGS) entry which is preliminary data.</text>
</comment>
<dbReference type="SUPFAM" id="SSF56770">
    <property type="entry name" value="HydA/Nqo6-like"/>
    <property type="match status" value="1"/>
</dbReference>
<comment type="cofactor">
    <cofactor evidence="1">
        <name>[4Fe-4S] cluster</name>
        <dbReference type="ChEBI" id="CHEBI:49883"/>
    </cofactor>
</comment>
<keyword evidence="4" id="KW-0479">Metal-binding</keyword>
<feature type="domain" description="NADH:ubiquinone oxidoreductase-like 20kDa subunit" evidence="7">
    <location>
        <begin position="56"/>
        <end position="166"/>
    </location>
</feature>
<evidence type="ECO:0000256" key="3">
    <source>
        <dbReference type="ARBA" id="ARBA00022485"/>
    </source>
</evidence>
<gene>
    <name evidence="8" type="ORF">K8G79_11730</name>
</gene>
<keyword evidence="3" id="KW-0004">4Fe-4S</keyword>
<proteinExistence type="inferred from homology"/>
<evidence type="ECO:0000256" key="2">
    <source>
        <dbReference type="ARBA" id="ARBA00009173"/>
    </source>
</evidence>
<dbReference type="Gene3D" id="3.40.50.12280">
    <property type="match status" value="1"/>
</dbReference>
<organism evidence="8 9">
    <name type="scientific">Candidatus Methylomirabilis tolerans</name>
    <dbReference type="NCBI Taxonomy" id="3123416"/>
    <lineage>
        <taxon>Bacteria</taxon>
        <taxon>Candidatus Methylomirabilota</taxon>
        <taxon>Candidatus Methylomirabilia</taxon>
        <taxon>Candidatus Methylomirabilales</taxon>
        <taxon>Candidatus Methylomirabilaceae</taxon>
        <taxon>Candidatus Methylomirabilis</taxon>
    </lineage>
</organism>
<name>A0AAJ1EK84_9BACT</name>
<comment type="similarity">
    <text evidence="2">Belongs to the complex I 20 kDa subunit family.</text>
</comment>
<evidence type="ECO:0000313" key="9">
    <source>
        <dbReference type="Proteomes" id="UP001197609"/>
    </source>
</evidence>
<evidence type="ECO:0000256" key="1">
    <source>
        <dbReference type="ARBA" id="ARBA00001966"/>
    </source>
</evidence>
<dbReference type="GO" id="GO:0051539">
    <property type="term" value="F:4 iron, 4 sulfur cluster binding"/>
    <property type="evidence" value="ECO:0007669"/>
    <property type="project" value="UniProtKB-KW"/>
</dbReference>
<dbReference type="NCBIfam" id="NF005012">
    <property type="entry name" value="PRK06411.1"/>
    <property type="match status" value="1"/>
</dbReference>
<keyword evidence="6" id="KW-0411">Iron-sulfur</keyword>
<keyword evidence="5" id="KW-0408">Iron</keyword>
<reference evidence="8 9" key="1">
    <citation type="journal article" date="2021" name="bioRxiv">
        <title>Unraveling nitrogen, sulfur and carbon metabolic pathways and microbial community transcriptional responses to substrate deprivation and toxicity stresses in a bioreactor mimicking anoxic brackish coastal sediment conditions.</title>
        <authorList>
            <person name="Martins P.D."/>
            <person name="Echeveste M.J."/>
            <person name="Arshad A."/>
            <person name="Kurth J."/>
            <person name="Ouboter H."/>
            <person name="Jetten M.S.M."/>
            <person name="Welte C.U."/>
        </authorList>
    </citation>
    <scope>NUCLEOTIDE SEQUENCE [LARGE SCALE GENOMIC DNA]</scope>
    <source>
        <strain evidence="8">MAG_38</strain>
    </source>
</reference>
<evidence type="ECO:0000259" key="7">
    <source>
        <dbReference type="Pfam" id="PF01058"/>
    </source>
</evidence>
<accession>A0AAJ1EK84</accession>
<dbReference type="EMBL" id="JAIOIU010000148">
    <property type="protein sequence ID" value="MBZ0160785.1"/>
    <property type="molecule type" value="Genomic_DNA"/>
</dbReference>
<evidence type="ECO:0000256" key="6">
    <source>
        <dbReference type="ARBA" id="ARBA00023014"/>
    </source>
</evidence>
<dbReference type="AlphaFoldDB" id="A0AAJ1EK84"/>
<dbReference type="GO" id="GO:0046872">
    <property type="term" value="F:metal ion binding"/>
    <property type="evidence" value="ECO:0007669"/>
    <property type="project" value="UniProtKB-KW"/>
</dbReference>
<evidence type="ECO:0000256" key="4">
    <source>
        <dbReference type="ARBA" id="ARBA00022723"/>
    </source>
</evidence>
<sequence>MLTLARKIWKTPVVTEPLLQPGDDAQIEIIARQVEARARRLLGRSLHIRQVDAGSCNGCELEIGALNNPYYDLERYGMHFVASPRHADCLLVTGPVTRNMADPLKRTYDATPDPKIVVAIGDCAKDCGIFAGGYGVVGPVSAIVPVDVVVGGCPPPPQMILEGILAALERRG</sequence>
<dbReference type="InterPro" id="IPR006137">
    <property type="entry name" value="NADH_UbQ_OxRdtase-like_20kDa"/>
</dbReference>
<evidence type="ECO:0000313" key="8">
    <source>
        <dbReference type="EMBL" id="MBZ0160785.1"/>
    </source>
</evidence>
<dbReference type="Pfam" id="PF01058">
    <property type="entry name" value="Oxidored_q6"/>
    <property type="match status" value="1"/>
</dbReference>